<name>A0A6G0XTK6_9STRA</name>
<reference evidence="1 2" key="1">
    <citation type="submission" date="2019-07" db="EMBL/GenBank/DDBJ databases">
        <title>Genomics analysis of Aphanomyces spp. identifies a new class of oomycete effector associated with host adaptation.</title>
        <authorList>
            <person name="Gaulin E."/>
        </authorList>
    </citation>
    <scope>NUCLEOTIDE SEQUENCE [LARGE SCALE GENOMIC DNA]</scope>
    <source>
        <strain evidence="1 2">ATCC 201684</strain>
    </source>
</reference>
<keyword evidence="2" id="KW-1185">Reference proteome</keyword>
<dbReference type="VEuPathDB" id="FungiDB:AeMF1_012261"/>
<evidence type="ECO:0000313" key="2">
    <source>
        <dbReference type="Proteomes" id="UP000481153"/>
    </source>
</evidence>
<protein>
    <submittedName>
        <fullName evidence="1">Uncharacterized protein</fullName>
    </submittedName>
</protein>
<sequence>MRQRGMTHVSYILREGFATMMLPQLYTPTTAQSLKTLASLMDLFPFLERHLELVLKPDEFMYILFAKRWLQVRNETNVTLKTKPRMAERVRQKISRRFLAWSLEKVPRVRRQKSSLATMSFPRVNFVRERRRRLTQSMARRLGRQQSLT</sequence>
<evidence type="ECO:0000313" key="1">
    <source>
        <dbReference type="EMBL" id="KAF0743944.1"/>
    </source>
</evidence>
<dbReference type="EMBL" id="VJMJ01000012">
    <property type="protein sequence ID" value="KAF0743944.1"/>
    <property type="molecule type" value="Genomic_DNA"/>
</dbReference>
<dbReference type="AlphaFoldDB" id="A0A6G0XTK6"/>
<comment type="caution">
    <text evidence="1">The sequence shown here is derived from an EMBL/GenBank/DDBJ whole genome shotgun (WGS) entry which is preliminary data.</text>
</comment>
<organism evidence="1 2">
    <name type="scientific">Aphanomyces euteiches</name>
    <dbReference type="NCBI Taxonomy" id="100861"/>
    <lineage>
        <taxon>Eukaryota</taxon>
        <taxon>Sar</taxon>
        <taxon>Stramenopiles</taxon>
        <taxon>Oomycota</taxon>
        <taxon>Saprolegniomycetes</taxon>
        <taxon>Saprolegniales</taxon>
        <taxon>Verrucalvaceae</taxon>
        <taxon>Aphanomyces</taxon>
    </lineage>
</organism>
<dbReference type="Proteomes" id="UP000481153">
    <property type="component" value="Unassembled WGS sequence"/>
</dbReference>
<gene>
    <name evidence="1" type="ORF">Ae201684_001585</name>
</gene>
<proteinExistence type="predicted"/>
<accession>A0A6G0XTK6</accession>